<dbReference type="PANTHER" id="PTHR43046">
    <property type="entry name" value="GDP-MANNOSE MANNOSYL HYDROLASE"/>
    <property type="match status" value="1"/>
</dbReference>
<evidence type="ECO:0000313" key="5">
    <source>
        <dbReference type="EMBL" id="GAA0392858.1"/>
    </source>
</evidence>
<dbReference type="PANTHER" id="PTHR43046:SF12">
    <property type="entry name" value="GDP-MANNOSE MANNOSYL HYDROLASE"/>
    <property type="match status" value="1"/>
</dbReference>
<evidence type="ECO:0000313" key="6">
    <source>
        <dbReference type="Proteomes" id="UP001500879"/>
    </source>
</evidence>
<dbReference type="SUPFAM" id="SSF55811">
    <property type="entry name" value="Nudix"/>
    <property type="match status" value="1"/>
</dbReference>
<dbReference type="InterPro" id="IPR000086">
    <property type="entry name" value="NUDIX_hydrolase_dom"/>
</dbReference>
<dbReference type="Pfam" id="PF00293">
    <property type="entry name" value="NUDIX"/>
    <property type="match status" value="1"/>
</dbReference>
<reference evidence="6" key="1">
    <citation type="journal article" date="2019" name="Int. J. Syst. Evol. Microbiol.">
        <title>The Global Catalogue of Microorganisms (GCM) 10K type strain sequencing project: providing services to taxonomists for standard genome sequencing and annotation.</title>
        <authorList>
            <consortium name="The Broad Institute Genomics Platform"/>
            <consortium name="The Broad Institute Genome Sequencing Center for Infectious Disease"/>
            <person name="Wu L."/>
            <person name="Ma J."/>
        </authorList>
    </citation>
    <scope>NUCLEOTIDE SEQUENCE [LARGE SCALE GENOMIC DNA]</scope>
    <source>
        <strain evidence="6">JCM 4788</strain>
    </source>
</reference>
<protein>
    <recommendedName>
        <fullName evidence="4">Nudix hydrolase domain-containing protein</fullName>
    </recommendedName>
</protein>
<evidence type="ECO:0000256" key="1">
    <source>
        <dbReference type="ARBA" id="ARBA00001946"/>
    </source>
</evidence>
<sequence length="169" mass="19369">MANQWLPPEEYVKRLPMHSSYGCMFFTDTKGRVLQLRSSVQQHSQLWQWPGGNTDNEGESPFETAVRECREETGIIVTGPPKVLGVFWQPAGTWPVAKLGFAFDGGQLTADELDRIVLDPDEHDEFAVRSVDEWAKVMDTRWWERLAAVHRAWQSGATAYLEMRSDVLW</sequence>
<comment type="cofactor">
    <cofactor evidence="1">
        <name>Mg(2+)</name>
        <dbReference type="ChEBI" id="CHEBI:18420"/>
    </cofactor>
</comment>
<accession>A0ABP3I7A8</accession>
<dbReference type="InterPro" id="IPR015797">
    <property type="entry name" value="NUDIX_hydrolase-like_dom_sf"/>
</dbReference>
<name>A0ABP3I7A8_9ACTN</name>
<evidence type="ECO:0000256" key="3">
    <source>
        <dbReference type="ARBA" id="ARBA00022842"/>
    </source>
</evidence>
<feature type="domain" description="Nudix hydrolase" evidence="4">
    <location>
        <begin position="16"/>
        <end position="165"/>
    </location>
</feature>
<evidence type="ECO:0000259" key="4">
    <source>
        <dbReference type="PROSITE" id="PS51462"/>
    </source>
</evidence>
<gene>
    <name evidence="5" type="ORF">GCM10010357_12030</name>
</gene>
<dbReference type="EMBL" id="BAAABX010000010">
    <property type="protein sequence ID" value="GAA0392858.1"/>
    <property type="molecule type" value="Genomic_DNA"/>
</dbReference>
<dbReference type="Proteomes" id="UP001500879">
    <property type="component" value="Unassembled WGS sequence"/>
</dbReference>
<dbReference type="PROSITE" id="PS51462">
    <property type="entry name" value="NUDIX"/>
    <property type="match status" value="1"/>
</dbReference>
<comment type="caution">
    <text evidence="5">The sequence shown here is derived from an EMBL/GenBank/DDBJ whole genome shotgun (WGS) entry which is preliminary data.</text>
</comment>
<keyword evidence="6" id="KW-1185">Reference proteome</keyword>
<dbReference type="Gene3D" id="3.90.79.10">
    <property type="entry name" value="Nucleoside Triphosphate Pyrophosphohydrolase"/>
    <property type="match status" value="1"/>
</dbReference>
<evidence type="ECO:0000256" key="2">
    <source>
        <dbReference type="ARBA" id="ARBA00022801"/>
    </source>
</evidence>
<organism evidence="5 6">
    <name type="scientific">Streptomyces luteireticuli</name>
    <dbReference type="NCBI Taxonomy" id="173858"/>
    <lineage>
        <taxon>Bacteria</taxon>
        <taxon>Bacillati</taxon>
        <taxon>Actinomycetota</taxon>
        <taxon>Actinomycetes</taxon>
        <taxon>Kitasatosporales</taxon>
        <taxon>Streptomycetaceae</taxon>
        <taxon>Streptomyces</taxon>
    </lineage>
</organism>
<keyword evidence="3" id="KW-0460">Magnesium</keyword>
<keyword evidence="2" id="KW-0378">Hydrolase</keyword>
<proteinExistence type="predicted"/>